<comment type="caution">
    <text evidence="3">The sequence shown here is derived from an EMBL/GenBank/DDBJ whole genome shotgun (WGS) entry which is preliminary data.</text>
</comment>
<evidence type="ECO:0000313" key="3">
    <source>
        <dbReference type="EMBL" id="GIG51030.1"/>
    </source>
</evidence>
<feature type="signal peptide" evidence="2">
    <location>
        <begin position="1"/>
        <end position="28"/>
    </location>
</feature>
<keyword evidence="1" id="KW-0812">Transmembrane</keyword>
<evidence type="ECO:0000256" key="2">
    <source>
        <dbReference type="SAM" id="SignalP"/>
    </source>
</evidence>
<keyword evidence="4" id="KW-1185">Reference proteome</keyword>
<reference evidence="3" key="1">
    <citation type="submission" date="2021-01" db="EMBL/GenBank/DDBJ databases">
        <title>Whole genome shotgun sequence of Dactylosporangium siamense NBRC 106093.</title>
        <authorList>
            <person name="Komaki H."/>
            <person name="Tamura T."/>
        </authorList>
    </citation>
    <scope>NUCLEOTIDE SEQUENCE</scope>
    <source>
        <strain evidence="3">NBRC 106093</strain>
    </source>
</reference>
<dbReference type="AlphaFoldDB" id="A0A919PUE8"/>
<dbReference type="Gene3D" id="2.120.10.30">
    <property type="entry name" value="TolB, C-terminal domain"/>
    <property type="match status" value="1"/>
</dbReference>
<keyword evidence="2" id="KW-0732">Signal</keyword>
<dbReference type="RefSeq" id="WP_203852660.1">
    <property type="nucleotide sequence ID" value="NZ_BAAAVW010000005.1"/>
</dbReference>
<keyword evidence="1" id="KW-1133">Transmembrane helix</keyword>
<feature type="transmembrane region" description="Helical" evidence="1">
    <location>
        <begin position="332"/>
        <end position="351"/>
    </location>
</feature>
<dbReference type="SUPFAM" id="SSF50956">
    <property type="entry name" value="Thermostable phytase (3-phytase)"/>
    <property type="match status" value="1"/>
</dbReference>
<sequence>MRWAAGAAAALILCAPALSLYAPAPAGAHVPASAGPTEVCRITDPAVTEVSGLVVTPTGYLVENDSNPDPAKTRVFTLDTSCKVTGSVQYPRTARDPEDLAVDRKGTVWVADIGDNGPMTGGSGTRRSTIALWTMAAGSKNLKIHRLVYPDGVPRDAEALLIDGQGRPVIVTKDPVGEVFRLDTPLPTDNTDGAELTKVGAFEPHRTGTSNPFSFLGIAWVTGAAVSADGTRAVVRTYADAYEFEVTGGDVAKAITSGKPTVTPLPDEPQGEAIAYTADATGLLTVSDQAGPVVVLRYPSGLKVAAPTSAVPSATPAKAAPPKTPVRSSARAPLLLAAFTVVALMLVAAVARRARRR</sequence>
<dbReference type="Proteomes" id="UP000660611">
    <property type="component" value="Unassembled WGS sequence"/>
</dbReference>
<name>A0A919PUE8_9ACTN</name>
<proteinExistence type="predicted"/>
<dbReference type="InterPro" id="IPR011042">
    <property type="entry name" value="6-blade_b-propeller_TolB-like"/>
</dbReference>
<gene>
    <name evidence="3" type="ORF">Dsi01nite_090710</name>
</gene>
<dbReference type="EMBL" id="BONQ01000147">
    <property type="protein sequence ID" value="GIG51030.1"/>
    <property type="molecule type" value="Genomic_DNA"/>
</dbReference>
<feature type="chain" id="PRO_5036700484" description="Esterase-like activity of phytase family protein" evidence="2">
    <location>
        <begin position="29"/>
        <end position="357"/>
    </location>
</feature>
<evidence type="ECO:0008006" key="5">
    <source>
        <dbReference type="Google" id="ProtNLM"/>
    </source>
</evidence>
<keyword evidence="1" id="KW-0472">Membrane</keyword>
<evidence type="ECO:0000256" key="1">
    <source>
        <dbReference type="SAM" id="Phobius"/>
    </source>
</evidence>
<protein>
    <recommendedName>
        <fullName evidence="5">Esterase-like activity of phytase family protein</fullName>
    </recommendedName>
</protein>
<evidence type="ECO:0000313" key="4">
    <source>
        <dbReference type="Proteomes" id="UP000660611"/>
    </source>
</evidence>
<accession>A0A919PUE8</accession>
<organism evidence="3 4">
    <name type="scientific">Dactylosporangium siamense</name>
    <dbReference type="NCBI Taxonomy" id="685454"/>
    <lineage>
        <taxon>Bacteria</taxon>
        <taxon>Bacillati</taxon>
        <taxon>Actinomycetota</taxon>
        <taxon>Actinomycetes</taxon>
        <taxon>Micromonosporales</taxon>
        <taxon>Micromonosporaceae</taxon>
        <taxon>Dactylosporangium</taxon>
    </lineage>
</organism>